<organism evidence="3 4">
    <name type="scientific">Methanospirillum lacunae</name>
    <dbReference type="NCBI Taxonomy" id="668570"/>
    <lineage>
        <taxon>Archaea</taxon>
        <taxon>Methanobacteriati</taxon>
        <taxon>Methanobacteriota</taxon>
        <taxon>Stenosarchaea group</taxon>
        <taxon>Methanomicrobia</taxon>
        <taxon>Methanomicrobiales</taxon>
        <taxon>Methanospirillaceae</taxon>
        <taxon>Methanospirillum</taxon>
    </lineage>
</organism>
<dbReference type="AlphaFoldDB" id="A0A2V2N8X3"/>
<comment type="caution">
    <text evidence="3">The sequence shown here is derived from an EMBL/GenBank/DDBJ whole genome shotgun (WGS) entry which is preliminary data.</text>
</comment>
<evidence type="ECO:0000313" key="3">
    <source>
        <dbReference type="EMBL" id="PWR72747.1"/>
    </source>
</evidence>
<dbReference type="OrthoDB" id="82282at2157"/>
<proteinExistence type="predicted"/>
<feature type="transmembrane region" description="Helical" evidence="1">
    <location>
        <begin position="53"/>
        <end position="73"/>
    </location>
</feature>
<feature type="transmembrane region" description="Helical" evidence="1">
    <location>
        <begin position="115"/>
        <end position="132"/>
    </location>
</feature>
<gene>
    <name evidence="3" type="ORF">DK846_07290</name>
</gene>
<keyword evidence="4" id="KW-1185">Reference proteome</keyword>
<sequence length="330" mass="38015">MGILQPRDPWYEKIFVAFFEEKMFPDIKLILLWLFFTCVVIYLPLINTSPVRPFVALPMILFIPGYTLIAALFPDRNDIDMIERVALSFGLSIAVVPLIGLGLNYTPWGIRLDPIVISLIIFTIAMLCIAQYRRVLLPVEQRLTIPFHIVIREFKNEFFSAESSRLDRILSIILLIAIIGAIGTTIYVILVPKEGEKFSEFFILGEKKMAADYPNVLFTGTEYPMFIGVGNHEYRNVTYMIETYLVNMQFNDQTNTSTINRMDRQNQIPVFLAHNETTILPYNLTTSQTGYNRVEFLLFNETIPSDSVTGFDRINASYRDLHLWVKTQVP</sequence>
<protein>
    <recommendedName>
        <fullName evidence="2">DUF1616 domain-containing protein</fullName>
    </recommendedName>
</protein>
<evidence type="ECO:0000313" key="4">
    <source>
        <dbReference type="Proteomes" id="UP000245657"/>
    </source>
</evidence>
<feature type="transmembrane region" description="Helical" evidence="1">
    <location>
        <begin position="169"/>
        <end position="190"/>
    </location>
</feature>
<feature type="domain" description="DUF1616" evidence="2">
    <location>
        <begin position="30"/>
        <end position="326"/>
    </location>
</feature>
<accession>A0A2V2N8X3</accession>
<keyword evidence="1" id="KW-0472">Membrane</keyword>
<dbReference type="InterPro" id="IPR014495">
    <property type="entry name" value="UCP018671"/>
</dbReference>
<dbReference type="PIRSF" id="PIRSF018671">
    <property type="entry name" value="UCP018671"/>
    <property type="match status" value="1"/>
</dbReference>
<dbReference type="EMBL" id="QGMY01000006">
    <property type="protein sequence ID" value="PWR72747.1"/>
    <property type="molecule type" value="Genomic_DNA"/>
</dbReference>
<dbReference type="RefSeq" id="WP_109968258.1">
    <property type="nucleotide sequence ID" value="NZ_CP176093.1"/>
</dbReference>
<dbReference type="Pfam" id="PF07760">
    <property type="entry name" value="DUF1616"/>
    <property type="match status" value="1"/>
</dbReference>
<name>A0A2V2N8X3_9EURY</name>
<feature type="transmembrane region" description="Helical" evidence="1">
    <location>
        <begin position="85"/>
        <end position="103"/>
    </location>
</feature>
<evidence type="ECO:0000256" key="1">
    <source>
        <dbReference type="SAM" id="Phobius"/>
    </source>
</evidence>
<feature type="transmembrane region" description="Helical" evidence="1">
    <location>
        <begin position="29"/>
        <end position="47"/>
    </location>
</feature>
<evidence type="ECO:0000259" key="2">
    <source>
        <dbReference type="Pfam" id="PF07760"/>
    </source>
</evidence>
<dbReference type="Proteomes" id="UP000245657">
    <property type="component" value="Unassembled WGS sequence"/>
</dbReference>
<dbReference type="GeneID" id="97548553"/>
<reference evidence="3 4" key="1">
    <citation type="submission" date="2018-05" db="EMBL/GenBank/DDBJ databases">
        <title>Draft genome of Methanospirillum lacunae Ki8-1.</title>
        <authorList>
            <person name="Dueholm M.S."/>
            <person name="Nielsen P.H."/>
            <person name="Bakmann L.F."/>
            <person name="Otzen D.E."/>
        </authorList>
    </citation>
    <scope>NUCLEOTIDE SEQUENCE [LARGE SCALE GENOMIC DNA]</scope>
    <source>
        <strain evidence="3 4">Ki8-1</strain>
    </source>
</reference>
<keyword evidence="1" id="KW-0812">Transmembrane</keyword>
<dbReference type="InterPro" id="IPR011674">
    <property type="entry name" value="DUF1616"/>
</dbReference>
<keyword evidence="1" id="KW-1133">Transmembrane helix</keyword>